<keyword evidence="2 5" id="KW-0812">Transmembrane</keyword>
<keyword evidence="3 5" id="KW-1133">Transmembrane helix</keyword>
<gene>
    <name evidence="7" type="ORF">SAMN05443245_4382</name>
</gene>
<evidence type="ECO:0000313" key="8">
    <source>
        <dbReference type="Proteomes" id="UP000183487"/>
    </source>
</evidence>
<feature type="transmembrane region" description="Helical" evidence="5">
    <location>
        <begin position="164"/>
        <end position="185"/>
    </location>
</feature>
<name>A0A1H1HXP0_9BURK</name>
<dbReference type="OrthoDB" id="5293641at2"/>
<dbReference type="Proteomes" id="UP000183487">
    <property type="component" value="Unassembled WGS sequence"/>
</dbReference>
<evidence type="ECO:0000256" key="5">
    <source>
        <dbReference type="SAM" id="Phobius"/>
    </source>
</evidence>
<feature type="transmembrane region" description="Helical" evidence="5">
    <location>
        <begin position="113"/>
        <end position="143"/>
    </location>
</feature>
<proteinExistence type="predicted"/>
<feature type="domain" description="NnrU" evidence="6">
    <location>
        <begin position="3"/>
        <end position="190"/>
    </location>
</feature>
<dbReference type="AlphaFoldDB" id="A0A1H1HXP0"/>
<dbReference type="GO" id="GO:0016020">
    <property type="term" value="C:membrane"/>
    <property type="evidence" value="ECO:0007669"/>
    <property type="project" value="UniProtKB-SubCell"/>
</dbReference>
<organism evidence="7 8">
    <name type="scientific">Paraburkholderia fungorum</name>
    <dbReference type="NCBI Taxonomy" id="134537"/>
    <lineage>
        <taxon>Bacteria</taxon>
        <taxon>Pseudomonadati</taxon>
        <taxon>Pseudomonadota</taxon>
        <taxon>Betaproteobacteria</taxon>
        <taxon>Burkholderiales</taxon>
        <taxon>Burkholderiaceae</taxon>
        <taxon>Paraburkholderia</taxon>
    </lineage>
</organism>
<evidence type="ECO:0000256" key="1">
    <source>
        <dbReference type="ARBA" id="ARBA00004141"/>
    </source>
</evidence>
<sequence>MPVLILGLLIFLGLHSIRIFADEWRKALIARIGDNGWKSAYSVLSIIGLALVVWGYGMARREPVVLWTPPAWAPHVAAVLTLAAFILFPAAYVPGNHFKAIFRHPMVVSVMPWAVAHLLANGTLNAVVLFGAFLVWALVDYAAARRRDRVEHIVYAAGTLSRDVIPVVIGVVAWFVFAFYIHGWMTGVKPLG</sequence>
<accession>A0A1H1HXP0</accession>
<feature type="transmembrane region" description="Helical" evidence="5">
    <location>
        <begin position="40"/>
        <end position="59"/>
    </location>
</feature>
<keyword evidence="8" id="KW-1185">Reference proteome</keyword>
<dbReference type="Pfam" id="PF07298">
    <property type="entry name" value="NnrU"/>
    <property type="match status" value="1"/>
</dbReference>
<dbReference type="EMBL" id="FNKP01000002">
    <property type="protein sequence ID" value="SDR29898.1"/>
    <property type="molecule type" value="Genomic_DNA"/>
</dbReference>
<evidence type="ECO:0000256" key="2">
    <source>
        <dbReference type="ARBA" id="ARBA00022692"/>
    </source>
</evidence>
<evidence type="ECO:0000313" key="7">
    <source>
        <dbReference type="EMBL" id="SDR29898.1"/>
    </source>
</evidence>
<evidence type="ECO:0000259" key="6">
    <source>
        <dbReference type="Pfam" id="PF07298"/>
    </source>
</evidence>
<keyword evidence="4 5" id="KW-0472">Membrane</keyword>
<feature type="transmembrane region" description="Helical" evidence="5">
    <location>
        <begin position="71"/>
        <end position="93"/>
    </location>
</feature>
<dbReference type="InterPro" id="IPR009915">
    <property type="entry name" value="NnrU_dom"/>
</dbReference>
<evidence type="ECO:0000256" key="3">
    <source>
        <dbReference type="ARBA" id="ARBA00022989"/>
    </source>
</evidence>
<reference evidence="8" key="1">
    <citation type="submission" date="2016-10" db="EMBL/GenBank/DDBJ databases">
        <authorList>
            <person name="Varghese N."/>
        </authorList>
    </citation>
    <scope>NUCLEOTIDE SEQUENCE [LARGE SCALE GENOMIC DNA]</scope>
    <source>
        <strain evidence="8">GAS106B</strain>
    </source>
</reference>
<dbReference type="RefSeq" id="WP_074768526.1">
    <property type="nucleotide sequence ID" value="NZ_FNKP01000002.1"/>
</dbReference>
<comment type="subcellular location">
    <subcellularLocation>
        <location evidence="1">Membrane</location>
        <topology evidence="1">Multi-pass membrane protein</topology>
    </subcellularLocation>
</comment>
<protein>
    <submittedName>
        <fullName evidence="7">Uncharacterized membrane protein</fullName>
    </submittedName>
</protein>
<evidence type="ECO:0000256" key="4">
    <source>
        <dbReference type="ARBA" id="ARBA00023136"/>
    </source>
</evidence>